<name>A0A0V1MWX0_9BILA</name>
<sequence>MPGRRTKIHRDMRANFLTAIDDGNGSTERSEPTPAAACNTQPNACCPLFQPNWFDKQNG</sequence>
<accession>A0A0V1MWX0</accession>
<evidence type="ECO:0000313" key="1">
    <source>
        <dbReference type="EMBL" id="KRZ76076.1"/>
    </source>
</evidence>
<keyword evidence="2" id="KW-1185">Reference proteome</keyword>
<dbReference type="AlphaFoldDB" id="A0A0V1MWX0"/>
<dbReference type="Proteomes" id="UP000054843">
    <property type="component" value="Unassembled WGS sequence"/>
</dbReference>
<evidence type="ECO:0000313" key="2">
    <source>
        <dbReference type="Proteomes" id="UP000054843"/>
    </source>
</evidence>
<gene>
    <name evidence="1" type="ORF">T10_13692</name>
</gene>
<proteinExistence type="predicted"/>
<protein>
    <submittedName>
        <fullName evidence="1">Uncharacterized protein</fullName>
    </submittedName>
</protein>
<comment type="caution">
    <text evidence="1">The sequence shown here is derived from an EMBL/GenBank/DDBJ whole genome shotgun (WGS) entry which is preliminary data.</text>
</comment>
<reference evidence="1 2" key="1">
    <citation type="submission" date="2015-01" db="EMBL/GenBank/DDBJ databases">
        <title>Evolution of Trichinella species and genotypes.</title>
        <authorList>
            <person name="Korhonen P.K."/>
            <person name="Edoardo P."/>
            <person name="Giuseppe L.R."/>
            <person name="Gasser R.B."/>
        </authorList>
    </citation>
    <scope>NUCLEOTIDE SEQUENCE [LARGE SCALE GENOMIC DNA]</scope>
    <source>
        <strain evidence="1">ISS1980</strain>
    </source>
</reference>
<dbReference type="EMBL" id="JYDO01000032">
    <property type="protein sequence ID" value="KRZ76076.1"/>
    <property type="molecule type" value="Genomic_DNA"/>
</dbReference>
<organism evidence="1 2">
    <name type="scientific">Trichinella papuae</name>
    <dbReference type="NCBI Taxonomy" id="268474"/>
    <lineage>
        <taxon>Eukaryota</taxon>
        <taxon>Metazoa</taxon>
        <taxon>Ecdysozoa</taxon>
        <taxon>Nematoda</taxon>
        <taxon>Enoplea</taxon>
        <taxon>Dorylaimia</taxon>
        <taxon>Trichinellida</taxon>
        <taxon>Trichinellidae</taxon>
        <taxon>Trichinella</taxon>
    </lineage>
</organism>